<evidence type="ECO:0000256" key="1">
    <source>
        <dbReference type="ARBA" id="ARBA00004443"/>
    </source>
</evidence>
<keyword evidence="7" id="KW-0496">Mitochondrion</keyword>
<evidence type="ECO:0000256" key="2">
    <source>
        <dbReference type="ARBA" id="ARBA00008317"/>
    </source>
</evidence>
<reference evidence="9 11" key="2">
    <citation type="journal article" date="2018" name="Plant J.">
        <title>The Physcomitrella patens chromosome-scale assembly reveals moss genome structure and evolution.</title>
        <authorList>
            <person name="Lang D."/>
            <person name="Ullrich K.K."/>
            <person name="Murat F."/>
            <person name="Fuchs J."/>
            <person name="Jenkins J."/>
            <person name="Haas F.B."/>
            <person name="Piednoel M."/>
            <person name="Gundlach H."/>
            <person name="Van Bel M."/>
            <person name="Meyberg R."/>
            <person name="Vives C."/>
            <person name="Morata J."/>
            <person name="Symeonidi A."/>
            <person name="Hiss M."/>
            <person name="Muchero W."/>
            <person name="Kamisugi Y."/>
            <person name="Saleh O."/>
            <person name="Blanc G."/>
            <person name="Decker E.L."/>
            <person name="van Gessel N."/>
            <person name="Grimwood J."/>
            <person name="Hayes R.D."/>
            <person name="Graham S.W."/>
            <person name="Gunter L.E."/>
            <person name="McDaniel S.F."/>
            <person name="Hoernstein S.N.W."/>
            <person name="Larsson A."/>
            <person name="Li F.W."/>
            <person name="Perroud P.F."/>
            <person name="Phillips J."/>
            <person name="Ranjan P."/>
            <person name="Rokshar D.S."/>
            <person name="Rothfels C.J."/>
            <person name="Schneider L."/>
            <person name="Shu S."/>
            <person name="Stevenson D.W."/>
            <person name="Thummler F."/>
            <person name="Tillich M."/>
            <person name="Villarreal Aguilar J.C."/>
            <person name="Widiez T."/>
            <person name="Wong G.K."/>
            <person name="Wymore A."/>
            <person name="Zhang Y."/>
            <person name="Zimmer A.D."/>
            <person name="Quatrano R.S."/>
            <person name="Mayer K.F.X."/>
            <person name="Goodstein D."/>
            <person name="Casacuberta J.M."/>
            <person name="Vandepoele K."/>
            <person name="Reski R."/>
            <person name="Cuming A.C."/>
            <person name="Tuskan G.A."/>
            <person name="Maumus F."/>
            <person name="Salse J."/>
            <person name="Schmutz J."/>
            <person name="Rensing S.A."/>
        </authorList>
    </citation>
    <scope>NUCLEOTIDE SEQUENCE [LARGE SCALE GENOMIC DNA]</scope>
    <source>
        <strain evidence="10 11">cv. Gransden 2004</strain>
    </source>
</reference>
<evidence type="ECO:0000256" key="6">
    <source>
        <dbReference type="ARBA" id="ARBA00022982"/>
    </source>
</evidence>
<dbReference type="GO" id="GO:0045271">
    <property type="term" value="C:respiratory chain complex I"/>
    <property type="evidence" value="ECO:0000318"/>
    <property type="project" value="GO_Central"/>
</dbReference>
<dbReference type="KEGG" id="ppp:112287136"/>
<accession>A0A2K1K4P2</accession>
<dbReference type="PANTHER" id="PTHR13094:SF1">
    <property type="entry name" value="NADH DEHYDROGENASE [UBIQUINONE] 1 BETA SUBCOMPLEX SUBUNIT 10"/>
    <property type="match status" value="1"/>
</dbReference>
<evidence type="ECO:0000256" key="5">
    <source>
        <dbReference type="ARBA" id="ARBA00022792"/>
    </source>
</evidence>
<dbReference type="InterPro" id="IPR019377">
    <property type="entry name" value="NADH_UbQ_OxRdtase_su10"/>
</dbReference>
<evidence type="ECO:0000313" key="11">
    <source>
        <dbReference type="Proteomes" id="UP000006727"/>
    </source>
</evidence>
<evidence type="ECO:0000256" key="3">
    <source>
        <dbReference type="ARBA" id="ARBA00022448"/>
    </source>
</evidence>
<keyword evidence="5" id="KW-0999">Mitochondrion inner membrane</keyword>
<keyword evidence="3" id="KW-0813">Transport</keyword>
<dbReference type="Pfam" id="PF10249">
    <property type="entry name" value="NDUFB10"/>
    <property type="match status" value="1"/>
</dbReference>
<organism evidence="9">
    <name type="scientific">Physcomitrium patens</name>
    <name type="common">Spreading-leaved earth moss</name>
    <name type="synonym">Physcomitrella patens</name>
    <dbReference type="NCBI Taxonomy" id="3218"/>
    <lineage>
        <taxon>Eukaryota</taxon>
        <taxon>Viridiplantae</taxon>
        <taxon>Streptophyta</taxon>
        <taxon>Embryophyta</taxon>
        <taxon>Bryophyta</taxon>
        <taxon>Bryophytina</taxon>
        <taxon>Bryopsida</taxon>
        <taxon>Funariidae</taxon>
        <taxon>Funariales</taxon>
        <taxon>Funariaceae</taxon>
        <taxon>Physcomitrium</taxon>
    </lineage>
</organism>
<keyword evidence="4" id="KW-0679">Respiratory chain</keyword>
<reference evidence="10" key="3">
    <citation type="submission" date="2020-12" db="UniProtKB">
        <authorList>
            <consortium name="EnsemblPlants"/>
        </authorList>
    </citation>
    <scope>IDENTIFICATION</scope>
</reference>
<proteinExistence type="inferred from homology"/>
<comment type="subcellular location">
    <subcellularLocation>
        <location evidence="1">Mitochondrion inner membrane</location>
        <topology evidence="1">Peripheral membrane protein</topology>
        <orientation evidence="1">Matrix side</orientation>
    </subcellularLocation>
</comment>
<dbReference type="Proteomes" id="UP000006727">
    <property type="component" value="Chromosome 9"/>
</dbReference>
<keyword evidence="8" id="KW-0472">Membrane</keyword>
<reference evidence="9 11" key="1">
    <citation type="journal article" date="2008" name="Science">
        <title>The Physcomitrella genome reveals evolutionary insights into the conquest of land by plants.</title>
        <authorList>
            <person name="Rensing S."/>
            <person name="Lang D."/>
            <person name="Zimmer A."/>
            <person name="Terry A."/>
            <person name="Salamov A."/>
            <person name="Shapiro H."/>
            <person name="Nishiyama T."/>
            <person name="Perroud P.-F."/>
            <person name="Lindquist E."/>
            <person name="Kamisugi Y."/>
            <person name="Tanahashi T."/>
            <person name="Sakakibara K."/>
            <person name="Fujita T."/>
            <person name="Oishi K."/>
            <person name="Shin-I T."/>
            <person name="Kuroki Y."/>
            <person name="Toyoda A."/>
            <person name="Suzuki Y."/>
            <person name="Hashimoto A."/>
            <person name="Yamaguchi K."/>
            <person name="Sugano A."/>
            <person name="Kohara Y."/>
            <person name="Fujiyama A."/>
            <person name="Anterola A."/>
            <person name="Aoki S."/>
            <person name="Ashton N."/>
            <person name="Barbazuk W.B."/>
            <person name="Barker E."/>
            <person name="Bennetzen J."/>
            <person name="Bezanilla M."/>
            <person name="Blankenship R."/>
            <person name="Cho S.H."/>
            <person name="Dutcher S."/>
            <person name="Estelle M."/>
            <person name="Fawcett J.A."/>
            <person name="Gundlach H."/>
            <person name="Hanada K."/>
            <person name="Heyl A."/>
            <person name="Hicks K.A."/>
            <person name="Hugh J."/>
            <person name="Lohr M."/>
            <person name="Mayer K."/>
            <person name="Melkozernov A."/>
            <person name="Murata T."/>
            <person name="Nelson D."/>
            <person name="Pils B."/>
            <person name="Prigge M."/>
            <person name="Reiss B."/>
            <person name="Renner T."/>
            <person name="Rombauts S."/>
            <person name="Rushton P."/>
            <person name="Sanderfoot A."/>
            <person name="Schween G."/>
            <person name="Shiu S.-H."/>
            <person name="Stueber K."/>
            <person name="Theodoulou F.L."/>
            <person name="Tu H."/>
            <person name="Van de Peer Y."/>
            <person name="Verrier P.J."/>
            <person name="Waters E."/>
            <person name="Wood A."/>
            <person name="Yang L."/>
            <person name="Cove D."/>
            <person name="Cuming A."/>
            <person name="Hasebe M."/>
            <person name="Lucas S."/>
            <person name="Mishler D.B."/>
            <person name="Reski R."/>
            <person name="Grigoriev I."/>
            <person name="Quatrano R.S."/>
            <person name="Boore J.L."/>
        </authorList>
    </citation>
    <scope>NUCLEOTIDE SEQUENCE [LARGE SCALE GENOMIC DNA]</scope>
    <source>
        <strain evidence="10 11">cv. Gransden 2004</strain>
    </source>
</reference>
<dbReference type="Gramene" id="Pp3c9_26150V3.2">
    <property type="protein sequence ID" value="PAC:32911703.CDS.1"/>
    <property type="gene ID" value="Pp3c9_26150"/>
</dbReference>
<dbReference type="PaxDb" id="3218-PP1S131_195V6.1"/>
<name>A0A2K1K4P2_PHYPA</name>
<gene>
    <name evidence="10" type="primary">LOC112287136</name>
    <name evidence="9" type="ORF">PHYPA_013211</name>
</gene>
<evidence type="ECO:0000313" key="9">
    <source>
        <dbReference type="EMBL" id="PNR48734.1"/>
    </source>
</evidence>
<dbReference type="PANTHER" id="PTHR13094">
    <property type="entry name" value="NADH-UBIQUINONE OXIDOREDUCTASE PDSW SUBUNIT"/>
    <property type="match status" value="1"/>
</dbReference>
<protein>
    <submittedName>
        <fullName evidence="9 10">Uncharacterized protein</fullName>
    </submittedName>
</protein>
<evidence type="ECO:0000256" key="8">
    <source>
        <dbReference type="ARBA" id="ARBA00023136"/>
    </source>
</evidence>
<keyword evidence="6" id="KW-0249">Electron transport</keyword>
<dbReference type="Gramene" id="Pp3c9_26150V3.1">
    <property type="protein sequence ID" value="PAC:32911702.CDS.1"/>
    <property type="gene ID" value="Pp3c9_26150"/>
</dbReference>
<dbReference type="GO" id="GO:0005743">
    <property type="term" value="C:mitochondrial inner membrane"/>
    <property type="evidence" value="ECO:0007669"/>
    <property type="project" value="UniProtKB-SubCell"/>
</dbReference>
<dbReference type="EnsemblPlants" id="Pp3c9_26150V3.2">
    <property type="protein sequence ID" value="PAC:32911703.CDS.1"/>
    <property type="gene ID" value="Pp3c9_26150"/>
</dbReference>
<dbReference type="EnsemblPlants" id="Pp3c9_26150V3.1">
    <property type="protein sequence ID" value="PAC:32911702.CDS.1"/>
    <property type="gene ID" value="Pp3c9_26150"/>
</dbReference>
<dbReference type="STRING" id="3218.A0A2K1K4P2"/>
<evidence type="ECO:0000313" key="10">
    <source>
        <dbReference type="EnsemblPlants" id="PAC:32911702.CDS.1"/>
    </source>
</evidence>
<dbReference type="OrthoDB" id="10252718at2759"/>
<dbReference type="InterPro" id="IPR039993">
    <property type="entry name" value="NDUFB10"/>
</dbReference>
<dbReference type="AlphaFoldDB" id="A0A2K1K4P2"/>
<sequence>MWKAQGRECGFVPSAVSFASSSSPPPPIVLLALCFIAAPPTLLFSCSLPTCASQVPSPSALLYTMVFNSDYPKFDQEAPDDFDPAKPYADPVAFFEQREFVVREKLIQVEKAKILREKLRQCYWKEGVNHYQKCRPLVQKYMASCQNIGWGKDARPSYLNHL</sequence>
<dbReference type="EMBL" id="ABEU02000009">
    <property type="protein sequence ID" value="PNR48734.1"/>
    <property type="molecule type" value="Genomic_DNA"/>
</dbReference>
<comment type="similarity">
    <text evidence="2">Belongs to the complex I NDUFB10 subunit family.</text>
</comment>
<keyword evidence="11" id="KW-1185">Reference proteome</keyword>
<evidence type="ECO:0000256" key="4">
    <source>
        <dbReference type="ARBA" id="ARBA00022660"/>
    </source>
</evidence>
<evidence type="ECO:0000256" key="7">
    <source>
        <dbReference type="ARBA" id="ARBA00023128"/>
    </source>
</evidence>
<dbReference type="FunCoup" id="A0A2K1K4P2">
    <property type="interactions" value="952"/>
</dbReference>